<dbReference type="EMBL" id="JAMQKB010000011">
    <property type="protein sequence ID" value="MDC3425104.1"/>
    <property type="molecule type" value="Genomic_DNA"/>
</dbReference>
<evidence type="ECO:0000313" key="2">
    <source>
        <dbReference type="Proteomes" id="UP001145050"/>
    </source>
</evidence>
<proteinExistence type="predicted"/>
<keyword evidence="2" id="KW-1185">Reference proteome</keyword>
<protein>
    <submittedName>
        <fullName evidence="1">Uncharacterized protein</fullName>
    </submittedName>
</protein>
<name>A0A9X3WXI1_9BACI</name>
<reference evidence="1" key="1">
    <citation type="submission" date="2022-06" db="EMBL/GenBank/DDBJ databases">
        <title>Aquibacillus sp. a new bacterium isolated from soil saline samples.</title>
        <authorList>
            <person name="Galisteo C."/>
            <person name="De La Haba R."/>
            <person name="Sanchez-Porro C."/>
            <person name="Ventosa A."/>
        </authorList>
    </citation>
    <scope>NUCLEOTIDE SEQUENCE</scope>
    <source>
        <strain evidence="1">3ASR75-11</strain>
    </source>
</reference>
<dbReference type="AlphaFoldDB" id="A0A9X3WXI1"/>
<dbReference type="RefSeq" id="WP_272436910.1">
    <property type="nucleotide sequence ID" value="NZ_JAMQKB010000011.1"/>
</dbReference>
<sequence>MAISNEELVEIVKKLPQSAKKSAYDYLKFLTISHNRPNWDEIMDLEPDGTPLSEEEERQLKNNSEFMSWEEAMNELDLPIDITS</sequence>
<comment type="caution">
    <text evidence="1">The sequence shown here is derived from an EMBL/GenBank/DDBJ whole genome shotgun (WGS) entry which is preliminary data.</text>
</comment>
<gene>
    <name evidence="1" type="ORF">NC797_11360</name>
</gene>
<dbReference type="Proteomes" id="UP001145050">
    <property type="component" value="Unassembled WGS sequence"/>
</dbReference>
<evidence type="ECO:0000313" key="1">
    <source>
        <dbReference type="EMBL" id="MDC3425104.1"/>
    </source>
</evidence>
<accession>A0A9X3WXI1</accession>
<organism evidence="1 2">
    <name type="scientific">Terrihalobacillus insolitus</name>
    <dbReference type="NCBI Taxonomy" id="2950438"/>
    <lineage>
        <taxon>Bacteria</taxon>
        <taxon>Bacillati</taxon>
        <taxon>Bacillota</taxon>
        <taxon>Bacilli</taxon>
        <taxon>Bacillales</taxon>
        <taxon>Bacillaceae</taxon>
        <taxon>Terrihalobacillus</taxon>
    </lineage>
</organism>